<dbReference type="Proteomes" id="UP000003730">
    <property type="component" value="Unassembled WGS sequence"/>
</dbReference>
<evidence type="ECO:0000256" key="2">
    <source>
        <dbReference type="PROSITE-ProRule" id="PRU01161"/>
    </source>
</evidence>
<keyword evidence="2" id="KW-0378">Hydrolase</keyword>
<dbReference type="GO" id="GO:0016042">
    <property type="term" value="P:lipid catabolic process"/>
    <property type="evidence" value="ECO:0007669"/>
    <property type="project" value="UniProtKB-UniRule"/>
</dbReference>
<protein>
    <submittedName>
        <fullName evidence="4">Patatin-like phospholipase family protein</fullName>
    </submittedName>
</protein>
<dbReference type="InterPro" id="IPR002641">
    <property type="entry name" value="PNPLA_dom"/>
</dbReference>
<dbReference type="Gene3D" id="3.40.1090.10">
    <property type="entry name" value="Cytosolic phospholipase A2 catalytic domain"/>
    <property type="match status" value="1"/>
</dbReference>
<organism evidence="4 5">
    <name type="scientific">Bizionia argentinensis JUB59</name>
    <dbReference type="NCBI Taxonomy" id="1046627"/>
    <lineage>
        <taxon>Bacteria</taxon>
        <taxon>Pseudomonadati</taxon>
        <taxon>Bacteroidota</taxon>
        <taxon>Flavobacteriia</taxon>
        <taxon>Flavobacteriales</taxon>
        <taxon>Flavobacteriaceae</taxon>
        <taxon>Bizionia</taxon>
    </lineage>
</organism>
<dbReference type="InterPro" id="IPR016035">
    <property type="entry name" value="Acyl_Trfase/lysoPLipase"/>
</dbReference>
<dbReference type="GO" id="GO:0016787">
    <property type="term" value="F:hydrolase activity"/>
    <property type="evidence" value="ECO:0007669"/>
    <property type="project" value="UniProtKB-UniRule"/>
</dbReference>
<feature type="active site" description="Nucleophile" evidence="2">
    <location>
        <position position="38"/>
    </location>
</feature>
<feature type="short sequence motif" description="DGA/G" evidence="2">
    <location>
        <begin position="182"/>
        <end position="184"/>
    </location>
</feature>
<dbReference type="AlphaFoldDB" id="G2EFN5"/>
<gene>
    <name evidence="4" type="ORF">BZARG_2517</name>
</gene>
<feature type="active site" description="Proton acceptor" evidence="2">
    <location>
        <position position="182"/>
    </location>
</feature>
<dbReference type="PROSITE" id="PS51635">
    <property type="entry name" value="PNPLA"/>
    <property type="match status" value="1"/>
</dbReference>
<comment type="caution">
    <text evidence="4">The sequence shown here is derived from an EMBL/GenBank/DDBJ whole genome shotgun (WGS) entry which is preliminary data.</text>
</comment>
<dbReference type="PATRIC" id="fig|1046627.3.peg.2320"/>
<evidence type="ECO:0000256" key="1">
    <source>
        <dbReference type="ARBA" id="ARBA00023098"/>
    </source>
</evidence>
<keyword evidence="1 2" id="KW-0443">Lipid metabolism</keyword>
<sequence length="312" mass="35370">MRALVISGGGSKGAFAGGVAQYLIEEKKHDYDLFIGTSTGSLLVSHLALKNVDKIKTIYTNVDQKAIFNRRPFYIKKKKGVETISINHFNVLLNLLRGSNTFGESYNLKKLIRKTLSESEFEKLKASNRDVVVTVSNLSLNQVEYKSIKDFTYDEFCEWIWISCNYTPFMTLVKKNGCEYADGGLGSMVPIEEAIKRGATTIDAVILKTEVTSFNRMPSLNAFSLLTNMFAFMLDRIERQNVRIGKFVATNQNVIINFYYTPTVLTTNSLVFDKQKMTKWWQSGFDFAKYKNQETSPLGLEVETPTPTPNQE</sequence>
<keyword evidence="2" id="KW-0442">Lipid degradation</keyword>
<proteinExistence type="predicted"/>
<reference evidence="4 5" key="1">
    <citation type="journal article" date="2008" name="Int. J. Syst. Evol. Microbiol.">
        <title>Bizionia argentinensis sp. nov., isolated from surface marine water in Antarctica.</title>
        <authorList>
            <person name="Bercovich A."/>
            <person name="Vazquez S.C."/>
            <person name="Yankilevich P."/>
            <person name="Coria S.H."/>
            <person name="Foti M."/>
            <person name="Hernandez E."/>
            <person name="Vidal A."/>
            <person name="Ruberto L."/>
            <person name="Melo C."/>
            <person name="Marenssi S."/>
            <person name="Criscuolo M."/>
            <person name="Memoli M."/>
            <person name="Arguelles M."/>
            <person name="Mac Cormack W.P."/>
        </authorList>
    </citation>
    <scope>NUCLEOTIDE SEQUENCE [LARGE SCALE GENOMIC DNA]</scope>
    <source>
        <strain evidence="4 5">JUB59</strain>
    </source>
</reference>
<dbReference type="OrthoDB" id="1489257at2"/>
<dbReference type="RefSeq" id="WP_008638602.1">
    <property type="nucleotide sequence ID" value="NZ_AFXZ01000044.1"/>
</dbReference>
<dbReference type="Pfam" id="PF01734">
    <property type="entry name" value="Patatin"/>
    <property type="match status" value="1"/>
</dbReference>
<accession>G2EFN5</accession>
<evidence type="ECO:0000313" key="5">
    <source>
        <dbReference type="Proteomes" id="UP000003730"/>
    </source>
</evidence>
<evidence type="ECO:0000259" key="3">
    <source>
        <dbReference type="PROSITE" id="PS51635"/>
    </source>
</evidence>
<name>G2EFN5_9FLAO</name>
<dbReference type="eggNOG" id="COG4667">
    <property type="taxonomic scope" value="Bacteria"/>
</dbReference>
<keyword evidence="5" id="KW-1185">Reference proteome</keyword>
<dbReference type="EMBL" id="AFXZ01000044">
    <property type="protein sequence ID" value="EGV42764.1"/>
    <property type="molecule type" value="Genomic_DNA"/>
</dbReference>
<feature type="domain" description="PNPLA" evidence="3">
    <location>
        <begin position="4"/>
        <end position="195"/>
    </location>
</feature>
<dbReference type="SUPFAM" id="SSF52151">
    <property type="entry name" value="FabD/lysophospholipase-like"/>
    <property type="match status" value="1"/>
</dbReference>
<evidence type="ECO:0000313" key="4">
    <source>
        <dbReference type="EMBL" id="EGV42764.1"/>
    </source>
</evidence>
<dbReference type="STRING" id="1046627.BZARG_2517"/>
<feature type="short sequence motif" description="GXGXXG" evidence="2">
    <location>
        <begin position="8"/>
        <end position="13"/>
    </location>
</feature>
<feature type="short sequence motif" description="GXSXG" evidence="2">
    <location>
        <begin position="36"/>
        <end position="40"/>
    </location>
</feature>